<dbReference type="AlphaFoldDB" id="A0A4R4NIH6"/>
<dbReference type="GO" id="GO:0032259">
    <property type="term" value="P:methylation"/>
    <property type="evidence" value="ECO:0007669"/>
    <property type="project" value="UniProtKB-KW"/>
</dbReference>
<accession>A0A4R4NIH6</accession>
<dbReference type="SUPFAM" id="SSF53335">
    <property type="entry name" value="S-adenosyl-L-methionine-dependent methyltransferases"/>
    <property type="match status" value="1"/>
</dbReference>
<keyword evidence="6" id="KW-1185">Reference proteome</keyword>
<organism evidence="5 6">
    <name type="scientific">Nonomuraea longispora</name>
    <dbReference type="NCBI Taxonomy" id="1848320"/>
    <lineage>
        <taxon>Bacteria</taxon>
        <taxon>Bacillati</taxon>
        <taxon>Actinomycetota</taxon>
        <taxon>Actinomycetes</taxon>
        <taxon>Streptosporangiales</taxon>
        <taxon>Streptosporangiaceae</taxon>
        <taxon>Nonomuraea</taxon>
    </lineage>
</organism>
<dbReference type="EMBL" id="SMJZ01000040">
    <property type="protein sequence ID" value="TDC07473.1"/>
    <property type="molecule type" value="Genomic_DNA"/>
</dbReference>
<evidence type="ECO:0000313" key="6">
    <source>
        <dbReference type="Proteomes" id="UP000295157"/>
    </source>
</evidence>
<proteinExistence type="predicted"/>
<evidence type="ECO:0000313" key="5">
    <source>
        <dbReference type="EMBL" id="TDC07473.1"/>
    </source>
</evidence>
<comment type="caution">
    <text evidence="5">The sequence shown here is derived from an EMBL/GenBank/DDBJ whole genome shotgun (WGS) entry which is preliminary data.</text>
</comment>
<dbReference type="InterPro" id="IPR029063">
    <property type="entry name" value="SAM-dependent_MTases_sf"/>
</dbReference>
<dbReference type="PANTHER" id="PTHR43464">
    <property type="entry name" value="METHYLTRANSFERASE"/>
    <property type="match status" value="1"/>
</dbReference>
<feature type="domain" description="Methyltransferase type 11" evidence="4">
    <location>
        <begin position="50"/>
        <end position="142"/>
    </location>
</feature>
<dbReference type="PANTHER" id="PTHR43464:SF19">
    <property type="entry name" value="UBIQUINONE BIOSYNTHESIS O-METHYLTRANSFERASE, MITOCHONDRIAL"/>
    <property type="match status" value="1"/>
</dbReference>
<evidence type="ECO:0000259" key="4">
    <source>
        <dbReference type="Pfam" id="PF08241"/>
    </source>
</evidence>
<dbReference type="Pfam" id="PF08241">
    <property type="entry name" value="Methyltransf_11"/>
    <property type="match status" value="1"/>
</dbReference>
<dbReference type="GO" id="GO:0008757">
    <property type="term" value="F:S-adenosylmethionine-dependent methyltransferase activity"/>
    <property type="evidence" value="ECO:0007669"/>
    <property type="project" value="InterPro"/>
</dbReference>
<gene>
    <name evidence="5" type="ORF">E1267_13335</name>
</gene>
<dbReference type="Proteomes" id="UP000295157">
    <property type="component" value="Unassembled WGS sequence"/>
</dbReference>
<dbReference type="InterPro" id="IPR013216">
    <property type="entry name" value="Methyltransf_11"/>
</dbReference>
<evidence type="ECO:0000256" key="2">
    <source>
        <dbReference type="ARBA" id="ARBA00022679"/>
    </source>
</evidence>
<protein>
    <submittedName>
        <fullName evidence="5">Class I SAM-dependent methyltransferase</fullName>
    </submittedName>
</protein>
<dbReference type="Gene3D" id="3.40.50.150">
    <property type="entry name" value="Vaccinia Virus protein VP39"/>
    <property type="match status" value="1"/>
</dbReference>
<dbReference type="OrthoDB" id="6064711at2"/>
<sequence>MLTACASRLVANLFLTFQRIWQSSFMAFDHNDHYHGMLLRLVPRESRTALDVGCGTGRFALRLAQLGMEVDAVDLSARVIESAVAASPGRGGPRFRCADITETELPKDHYDYISCLASIHHVPFGTVATLRDALAPGGMLAILGCYRESTPADLAWSLAAIPVNAVARLAMTGRGEPSPAPVAQSRMTLTEIRQEADVLLPGFRLRRLLFWRYLLAYRKP</sequence>
<evidence type="ECO:0000256" key="3">
    <source>
        <dbReference type="ARBA" id="ARBA00022691"/>
    </source>
</evidence>
<reference evidence="5 6" key="1">
    <citation type="submission" date="2019-02" db="EMBL/GenBank/DDBJ databases">
        <title>Draft genome sequences of novel Actinobacteria.</title>
        <authorList>
            <person name="Sahin N."/>
            <person name="Ay H."/>
            <person name="Saygin H."/>
        </authorList>
    </citation>
    <scope>NUCLEOTIDE SEQUENCE [LARGE SCALE GENOMIC DNA]</scope>
    <source>
        <strain evidence="5 6">KC201</strain>
    </source>
</reference>
<dbReference type="CDD" id="cd02440">
    <property type="entry name" value="AdoMet_MTases"/>
    <property type="match status" value="1"/>
</dbReference>
<keyword evidence="1 5" id="KW-0489">Methyltransferase</keyword>
<keyword evidence="3" id="KW-0949">S-adenosyl-L-methionine</keyword>
<evidence type="ECO:0000256" key="1">
    <source>
        <dbReference type="ARBA" id="ARBA00022603"/>
    </source>
</evidence>
<name>A0A4R4NIH6_9ACTN</name>
<keyword evidence="2 5" id="KW-0808">Transferase</keyword>